<reference evidence="15 16" key="1">
    <citation type="submission" date="2024-01" db="EMBL/GenBank/DDBJ databases">
        <title>Comparative genomics of Cryptococcus and Kwoniella reveals pathogenesis evolution and contrasting modes of karyotype evolution via chromosome fusion or intercentromeric recombination.</title>
        <authorList>
            <person name="Coelho M.A."/>
            <person name="David-Palma M."/>
            <person name="Shea T."/>
            <person name="Bowers K."/>
            <person name="McGinley-Smith S."/>
            <person name="Mohammad A.W."/>
            <person name="Gnirke A."/>
            <person name="Yurkov A.M."/>
            <person name="Nowrousian M."/>
            <person name="Sun S."/>
            <person name="Cuomo C.A."/>
            <person name="Heitman J."/>
        </authorList>
    </citation>
    <scope>NUCLEOTIDE SEQUENCE [LARGE SCALE GENOMIC DNA]</scope>
    <source>
        <strain evidence="15 16">CBS 6074</strain>
    </source>
</reference>
<dbReference type="Pfam" id="PF00069">
    <property type="entry name" value="Pkinase"/>
    <property type="match status" value="1"/>
</dbReference>
<feature type="compositionally biased region" description="Basic residues" evidence="13">
    <location>
        <begin position="14"/>
        <end position="23"/>
    </location>
</feature>
<feature type="region of interest" description="Disordered" evidence="13">
    <location>
        <begin position="758"/>
        <end position="838"/>
    </location>
</feature>
<feature type="compositionally biased region" description="Low complexity" evidence="13">
    <location>
        <begin position="475"/>
        <end position="502"/>
    </location>
</feature>
<dbReference type="GeneID" id="91095647"/>
<keyword evidence="4" id="KW-0723">Serine/threonine-protein kinase</keyword>
<dbReference type="FunFam" id="1.10.510.10:FF:000394">
    <property type="entry name" value="Serine/threonine-protein kinase HSL1"/>
    <property type="match status" value="1"/>
</dbReference>
<evidence type="ECO:0000256" key="6">
    <source>
        <dbReference type="ARBA" id="ARBA00022679"/>
    </source>
</evidence>
<keyword evidence="7 12" id="KW-0547">Nucleotide-binding</keyword>
<dbReference type="PROSITE" id="PS00107">
    <property type="entry name" value="PROTEIN_KINASE_ATP"/>
    <property type="match status" value="1"/>
</dbReference>
<feature type="region of interest" description="Disordered" evidence="13">
    <location>
        <begin position="1015"/>
        <end position="1035"/>
    </location>
</feature>
<feature type="region of interest" description="Disordered" evidence="13">
    <location>
        <begin position="1"/>
        <end position="46"/>
    </location>
</feature>
<comment type="catalytic activity">
    <reaction evidence="10">
        <text>L-threonyl-[protein] + ATP = O-phospho-L-threonyl-[protein] + ADP + H(+)</text>
        <dbReference type="Rhea" id="RHEA:46608"/>
        <dbReference type="Rhea" id="RHEA-COMP:11060"/>
        <dbReference type="Rhea" id="RHEA-COMP:11605"/>
        <dbReference type="ChEBI" id="CHEBI:15378"/>
        <dbReference type="ChEBI" id="CHEBI:30013"/>
        <dbReference type="ChEBI" id="CHEBI:30616"/>
        <dbReference type="ChEBI" id="CHEBI:61977"/>
        <dbReference type="ChEBI" id="CHEBI:456216"/>
        <dbReference type="EC" id="2.7.11.1"/>
    </reaction>
</comment>
<dbReference type="Gene3D" id="1.10.510.10">
    <property type="entry name" value="Transferase(Phosphotransferase) domain 1"/>
    <property type="match status" value="1"/>
</dbReference>
<comment type="catalytic activity">
    <reaction evidence="11">
        <text>L-seryl-[protein] + ATP = O-phospho-L-seryl-[protein] + ADP + H(+)</text>
        <dbReference type="Rhea" id="RHEA:17989"/>
        <dbReference type="Rhea" id="RHEA-COMP:9863"/>
        <dbReference type="Rhea" id="RHEA-COMP:11604"/>
        <dbReference type="ChEBI" id="CHEBI:15378"/>
        <dbReference type="ChEBI" id="CHEBI:29999"/>
        <dbReference type="ChEBI" id="CHEBI:30616"/>
        <dbReference type="ChEBI" id="CHEBI:83421"/>
        <dbReference type="ChEBI" id="CHEBI:456216"/>
        <dbReference type="EC" id="2.7.11.1"/>
    </reaction>
</comment>
<feature type="region of interest" description="Disordered" evidence="13">
    <location>
        <begin position="731"/>
        <end position="750"/>
    </location>
</feature>
<dbReference type="PROSITE" id="PS50011">
    <property type="entry name" value="PROTEIN_KINASE_DOM"/>
    <property type="match status" value="1"/>
</dbReference>
<comment type="similarity">
    <text evidence="2">Belongs to the protein kinase superfamily. CAMK Ser/Thr protein kinase family. NIM1 subfamily.</text>
</comment>
<sequence length="1035" mass="113100">MSDVPNPPTPSPPRVRHSQRKGQTRFEKESAATGGKSSADLPGDPKVIGPWRIGRTIGKGASGRVKIAKHSKTGQYAAIKIVPKHALLMTSRMSMADAGAKHDKAVLGIEREIVIMKLIDHPNVMSLYDVWETAKELYLVLEYVEGGELFDYLVSQGRLPSDEASRYFQQIIAGVDYCHRFNICHRDLKPENLLLDAEKNIKIADFGMAALEPSDKLLETSCGSPHYASPEIVAGMSYHGAASDIWSCGVILFALLTGRLPFDDENIRILLQKVKNGRFTVPADLPADAKDLITRMLVVDPERRITMAEIMRHPFCQRKQDTDSGRRINLVEPPRLEEIARPVRSEREIDRDILRNLRTLWNGTSEKEIVTSLLSNEKTWEKAFYFLLLQYRNKHLENFNPEPESRRITTERRRKPDSSASSHRRSTRSTTSSSTAHTTTTANNGSVRKAVPREERERHRSSMSNSSGDKENSNPHTATRPAPVPVPAVVTSAPKSPSTPTSRVIGPRPSPNPNSNSNELQDRLSNVKTNTTSASPRTPAHLEKIIEQPSTVTPVDPRLPKITLQKPTPGSTGQTQTGLGLNLNIVVPSSPSPISTATNVTTASTIVANSAPPSPSPLPLVANVGLGMQVGQALGNINVPQVQDAALQKFFHDIAEQLQLIGSASPRSSIVVSGNGSPSPSQIESPALSQLEDIITTPTTPTIDLAPISHPVNNKVLTNVNNMPVARPVNQRRSLTEQPIPNTAPKPEITKRRSYLGDSTQNQNNIINIQPQRFSTGFNEKVRKVSSSSTTEKKRRSKPAPLDLSSPKLGSDLLSPQGSPWLSTPPLGSPTPPSPLLVGSSGEVKTSWFSNLFSWKPATFTLISADDCASSRAECIKLLESFGASVILEDADGWGVLKCRIDEIRDVSGIIIPKSVRFRIEFLPHQIWTNTNHSNGGNVNSPIIPNSPGGSRFSTTTNNMTTTSMTMVQEKGALSSFRAVYGRIRSEWRLDSLKSPAISTHSKFANNNANHLSSNVNSPMASPALDGNHAQAMWT</sequence>
<dbReference type="PANTHER" id="PTHR24346:SF110">
    <property type="entry name" value="NON-SPECIFIC SERINE_THREONINE PROTEIN KINASE"/>
    <property type="match status" value="1"/>
</dbReference>
<dbReference type="GO" id="GO:0035556">
    <property type="term" value="P:intracellular signal transduction"/>
    <property type="evidence" value="ECO:0007669"/>
    <property type="project" value="TreeGrafter"/>
</dbReference>
<dbReference type="Proteomes" id="UP001355207">
    <property type="component" value="Chromosome 6"/>
</dbReference>
<gene>
    <name evidence="15" type="ORF">L201_004977</name>
</gene>
<dbReference type="RefSeq" id="XP_066076809.1">
    <property type="nucleotide sequence ID" value="XM_066220712.1"/>
</dbReference>
<evidence type="ECO:0000256" key="12">
    <source>
        <dbReference type="PROSITE-ProRule" id="PRU10141"/>
    </source>
</evidence>
<keyword evidence="9 12" id="KW-0067">ATP-binding</keyword>
<name>A0AAX4JXB5_9TREE</name>
<dbReference type="GO" id="GO:0005524">
    <property type="term" value="F:ATP binding"/>
    <property type="evidence" value="ECO:0007669"/>
    <property type="project" value="UniProtKB-UniRule"/>
</dbReference>
<feature type="binding site" evidence="12">
    <location>
        <position position="80"/>
    </location>
    <ligand>
        <name>ATP</name>
        <dbReference type="ChEBI" id="CHEBI:30616"/>
    </ligand>
</feature>
<accession>A0AAX4JXB5</accession>
<dbReference type="GO" id="GO:0005935">
    <property type="term" value="C:cellular bud neck"/>
    <property type="evidence" value="ECO:0007669"/>
    <property type="project" value="UniProtKB-SubCell"/>
</dbReference>
<feature type="compositionally biased region" description="Pro residues" evidence="13">
    <location>
        <begin position="1"/>
        <end position="13"/>
    </location>
</feature>
<feature type="region of interest" description="Disordered" evidence="13">
    <location>
        <begin position="399"/>
        <end position="521"/>
    </location>
</feature>
<organism evidence="15 16">
    <name type="scientific">Kwoniella dendrophila CBS 6074</name>
    <dbReference type="NCBI Taxonomy" id="1295534"/>
    <lineage>
        <taxon>Eukaryota</taxon>
        <taxon>Fungi</taxon>
        <taxon>Dikarya</taxon>
        <taxon>Basidiomycota</taxon>
        <taxon>Agaricomycotina</taxon>
        <taxon>Tremellomycetes</taxon>
        <taxon>Tremellales</taxon>
        <taxon>Cryptococcaceae</taxon>
        <taxon>Kwoniella</taxon>
    </lineage>
</organism>
<dbReference type="PANTHER" id="PTHR24346">
    <property type="entry name" value="MAP/MICROTUBULE AFFINITY-REGULATING KINASE"/>
    <property type="match status" value="1"/>
</dbReference>
<dbReference type="CDD" id="cd14081">
    <property type="entry name" value="STKc_BRSK1_2"/>
    <property type="match status" value="1"/>
</dbReference>
<evidence type="ECO:0000256" key="10">
    <source>
        <dbReference type="ARBA" id="ARBA00047899"/>
    </source>
</evidence>
<feature type="domain" description="Protein kinase" evidence="14">
    <location>
        <begin position="51"/>
        <end position="316"/>
    </location>
</feature>
<dbReference type="EMBL" id="CP144103">
    <property type="protein sequence ID" value="WWC90046.1"/>
    <property type="molecule type" value="Genomic_DNA"/>
</dbReference>
<evidence type="ECO:0000256" key="1">
    <source>
        <dbReference type="ARBA" id="ARBA00004266"/>
    </source>
</evidence>
<evidence type="ECO:0000256" key="7">
    <source>
        <dbReference type="ARBA" id="ARBA00022741"/>
    </source>
</evidence>
<protein>
    <recommendedName>
        <fullName evidence="3">non-specific serine/threonine protein kinase</fullName>
        <ecNumber evidence="3">2.7.11.1</ecNumber>
    </recommendedName>
</protein>
<feature type="compositionally biased region" description="Low complexity" evidence="13">
    <location>
        <begin position="428"/>
        <end position="442"/>
    </location>
</feature>
<evidence type="ECO:0000256" key="13">
    <source>
        <dbReference type="SAM" id="MobiDB-lite"/>
    </source>
</evidence>
<evidence type="ECO:0000256" key="9">
    <source>
        <dbReference type="ARBA" id="ARBA00022840"/>
    </source>
</evidence>
<evidence type="ECO:0000256" key="11">
    <source>
        <dbReference type="ARBA" id="ARBA00048679"/>
    </source>
</evidence>
<keyword evidence="5" id="KW-0597">Phosphoprotein</keyword>
<dbReference type="EC" id="2.7.11.1" evidence="3"/>
<feature type="region of interest" description="Disordered" evidence="13">
    <location>
        <begin position="552"/>
        <end position="577"/>
    </location>
</feature>
<evidence type="ECO:0000256" key="8">
    <source>
        <dbReference type="ARBA" id="ARBA00022777"/>
    </source>
</evidence>
<keyword evidence="6" id="KW-0808">Transferase</keyword>
<comment type="subcellular location">
    <subcellularLocation>
        <location evidence="1">Bud neck</location>
    </subcellularLocation>
</comment>
<dbReference type="InterPro" id="IPR017441">
    <property type="entry name" value="Protein_kinase_ATP_BS"/>
</dbReference>
<evidence type="ECO:0000256" key="3">
    <source>
        <dbReference type="ARBA" id="ARBA00012513"/>
    </source>
</evidence>
<dbReference type="SUPFAM" id="SSF56112">
    <property type="entry name" value="Protein kinase-like (PK-like)"/>
    <property type="match status" value="1"/>
</dbReference>
<dbReference type="SMART" id="SM00220">
    <property type="entry name" value="S_TKc"/>
    <property type="match status" value="1"/>
</dbReference>
<keyword evidence="16" id="KW-1185">Reference proteome</keyword>
<dbReference type="GO" id="GO:0004674">
    <property type="term" value="F:protein serine/threonine kinase activity"/>
    <property type="evidence" value="ECO:0007669"/>
    <property type="project" value="UniProtKB-KW"/>
</dbReference>
<dbReference type="GO" id="GO:0005940">
    <property type="term" value="C:septin ring"/>
    <property type="evidence" value="ECO:0007669"/>
    <property type="project" value="UniProtKB-ARBA"/>
</dbReference>
<feature type="compositionally biased region" description="Basic and acidic residues" evidence="13">
    <location>
        <begin position="403"/>
        <end position="417"/>
    </location>
</feature>
<dbReference type="InterPro" id="IPR008271">
    <property type="entry name" value="Ser/Thr_kinase_AS"/>
</dbReference>
<evidence type="ECO:0000256" key="4">
    <source>
        <dbReference type="ARBA" id="ARBA00022527"/>
    </source>
</evidence>
<evidence type="ECO:0000256" key="5">
    <source>
        <dbReference type="ARBA" id="ARBA00022553"/>
    </source>
</evidence>
<keyword evidence="8" id="KW-0418">Kinase</keyword>
<proteinExistence type="inferred from homology"/>
<evidence type="ECO:0000256" key="2">
    <source>
        <dbReference type="ARBA" id="ARBA00010791"/>
    </source>
</evidence>
<dbReference type="AlphaFoldDB" id="A0AAX4JXB5"/>
<dbReference type="PROSITE" id="PS00108">
    <property type="entry name" value="PROTEIN_KINASE_ST"/>
    <property type="match status" value="1"/>
</dbReference>
<evidence type="ECO:0000313" key="16">
    <source>
        <dbReference type="Proteomes" id="UP001355207"/>
    </source>
</evidence>
<evidence type="ECO:0000259" key="14">
    <source>
        <dbReference type="PROSITE" id="PS50011"/>
    </source>
</evidence>
<feature type="compositionally biased region" description="Low complexity" evidence="13">
    <location>
        <begin position="761"/>
        <end position="770"/>
    </location>
</feature>
<dbReference type="InterPro" id="IPR011009">
    <property type="entry name" value="Kinase-like_dom_sf"/>
</dbReference>
<dbReference type="InterPro" id="IPR000719">
    <property type="entry name" value="Prot_kinase_dom"/>
</dbReference>
<feature type="compositionally biased region" description="Basic and acidic residues" evidence="13">
    <location>
        <begin position="451"/>
        <end position="460"/>
    </location>
</feature>
<evidence type="ECO:0000313" key="15">
    <source>
        <dbReference type="EMBL" id="WWC90046.1"/>
    </source>
</evidence>
<feature type="compositionally biased region" description="Polar residues" evidence="13">
    <location>
        <begin position="731"/>
        <end position="741"/>
    </location>
</feature>